<comment type="caution">
    <text evidence="1">The sequence shown here is derived from an EMBL/GenBank/DDBJ whole genome shotgun (WGS) entry which is preliminary data.</text>
</comment>
<protein>
    <submittedName>
        <fullName evidence="1">Uncharacterized protein</fullName>
    </submittedName>
</protein>
<dbReference type="EMBL" id="CAKOFQ010007171">
    <property type="protein sequence ID" value="CAH1993421.1"/>
    <property type="molecule type" value="Genomic_DNA"/>
</dbReference>
<evidence type="ECO:0000313" key="2">
    <source>
        <dbReference type="Proteomes" id="UP001152888"/>
    </source>
</evidence>
<sequence>MILGSDSTDWDLKRTSGESVQNAVVISRFLIARTATLQTYRQRQMYRPGRLVNSVRVEKRIGKETKDND</sequence>
<dbReference type="OrthoDB" id="10423564at2759"/>
<proteinExistence type="predicted"/>
<evidence type="ECO:0000313" key="1">
    <source>
        <dbReference type="EMBL" id="CAH1993421.1"/>
    </source>
</evidence>
<reference evidence="1" key="1">
    <citation type="submission" date="2022-03" db="EMBL/GenBank/DDBJ databases">
        <authorList>
            <person name="Sayadi A."/>
        </authorList>
    </citation>
    <scope>NUCLEOTIDE SEQUENCE</scope>
</reference>
<keyword evidence="2" id="KW-1185">Reference proteome</keyword>
<name>A0A9P0LL46_ACAOB</name>
<organism evidence="1 2">
    <name type="scientific">Acanthoscelides obtectus</name>
    <name type="common">Bean weevil</name>
    <name type="synonym">Bruchus obtectus</name>
    <dbReference type="NCBI Taxonomy" id="200917"/>
    <lineage>
        <taxon>Eukaryota</taxon>
        <taxon>Metazoa</taxon>
        <taxon>Ecdysozoa</taxon>
        <taxon>Arthropoda</taxon>
        <taxon>Hexapoda</taxon>
        <taxon>Insecta</taxon>
        <taxon>Pterygota</taxon>
        <taxon>Neoptera</taxon>
        <taxon>Endopterygota</taxon>
        <taxon>Coleoptera</taxon>
        <taxon>Polyphaga</taxon>
        <taxon>Cucujiformia</taxon>
        <taxon>Chrysomeloidea</taxon>
        <taxon>Chrysomelidae</taxon>
        <taxon>Bruchinae</taxon>
        <taxon>Bruchini</taxon>
        <taxon>Acanthoscelides</taxon>
    </lineage>
</organism>
<accession>A0A9P0LL46</accession>
<dbReference type="Proteomes" id="UP001152888">
    <property type="component" value="Unassembled WGS sequence"/>
</dbReference>
<gene>
    <name evidence="1" type="ORF">ACAOBT_LOCUS21492</name>
</gene>
<dbReference type="AlphaFoldDB" id="A0A9P0LL46"/>